<dbReference type="InterPro" id="IPR013786">
    <property type="entry name" value="AcylCoA_DH/ox_N"/>
</dbReference>
<organism evidence="14 15">
    <name type="scientific">Euzebya pacifica</name>
    <dbReference type="NCBI Taxonomy" id="1608957"/>
    <lineage>
        <taxon>Bacteria</taxon>
        <taxon>Bacillati</taxon>
        <taxon>Actinomycetota</taxon>
        <taxon>Nitriliruptoria</taxon>
        <taxon>Euzebyales</taxon>
    </lineage>
</organism>
<evidence type="ECO:0000256" key="9">
    <source>
        <dbReference type="ARBA" id="ARBA00042660"/>
    </source>
</evidence>
<feature type="domain" description="Acyl-CoA dehydrogenase/oxidase C-terminal" evidence="11">
    <location>
        <begin position="241"/>
        <end position="389"/>
    </location>
</feature>
<dbReference type="Gene3D" id="1.20.140.10">
    <property type="entry name" value="Butyryl-CoA Dehydrogenase, subunit A, domain 3"/>
    <property type="match status" value="1"/>
</dbReference>
<dbReference type="SUPFAM" id="SSF47203">
    <property type="entry name" value="Acyl-CoA dehydrogenase C-terminal domain-like"/>
    <property type="match status" value="1"/>
</dbReference>
<dbReference type="Pfam" id="PF02771">
    <property type="entry name" value="Acyl-CoA_dh_N"/>
    <property type="match status" value="1"/>
</dbReference>
<dbReference type="FunFam" id="2.40.110.10:FF:000002">
    <property type="entry name" value="Acyl-CoA dehydrogenase fadE12"/>
    <property type="match status" value="1"/>
</dbReference>
<comment type="function">
    <text evidence="7">Catalyzes the dehydrogenation at the alpha-beta position of ACP-bound acyl chains. This results in the introduction of a double bond in the lipidic chain, which is further transferred to the epsilon-amino group of lysine residue in the mycobactin core by MbtK.</text>
</comment>
<dbReference type="InterPro" id="IPR006089">
    <property type="entry name" value="Acyl-CoA_DH_CS"/>
</dbReference>
<keyword evidence="15" id="KW-1185">Reference proteome</keyword>
<evidence type="ECO:0000256" key="8">
    <source>
        <dbReference type="ARBA" id="ARBA00040394"/>
    </source>
</evidence>
<evidence type="ECO:0000259" key="12">
    <source>
        <dbReference type="Pfam" id="PF02770"/>
    </source>
</evidence>
<keyword evidence="6 10" id="KW-0560">Oxidoreductase</keyword>
<keyword evidence="4 10" id="KW-0285">Flavoprotein</keyword>
<evidence type="ECO:0000313" key="15">
    <source>
        <dbReference type="Proteomes" id="UP000264006"/>
    </source>
</evidence>
<evidence type="ECO:0000259" key="13">
    <source>
        <dbReference type="Pfam" id="PF02771"/>
    </source>
</evidence>
<dbReference type="InterPro" id="IPR037069">
    <property type="entry name" value="AcylCoA_DH/ox_N_sf"/>
</dbReference>
<dbReference type="PANTHER" id="PTHR48083:SF20">
    <property type="entry name" value="LONG-CHAIN SPECIFIC ACYL-COA DEHYDROGENASE, MITOCHONDRIAL"/>
    <property type="match status" value="1"/>
</dbReference>
<dbReference type="InterPro" id="IPR046373">
    <property type="entry name" value="Acyl-CoA_Oxase/DH_mid-dom_sf"/>
</dbReference>
<gene>
    <name evidence="14" type="ORF">DVS28_a3189</name>
</gene>
<protein>
    <recommendedName>
        <fullName evidence="8">Acyl-[acyl-carrier-protein] dehydrogenase MbtN</fullName>
    </recommendedName>
    <alternativeName>
        <fullName evidence="9">Mycobactin synthase protein N</fullName>
    </alternativeName>
</protein>
<dbReference type="GO" id="GO:0005737">
    <property type="term" value="C:cytoplasm"/>
    <property type="evidence" value="ECO:0007669"/>
    <property type="project" value="TreeGrafter"/>
</dbReference>
<reference evidence="14 15" key="1">
    <citation type="submission" date="2018-09" db="EMBL/GenBank/DDBJ databases">
        <title>Complete genome sequence of Euzebya sp. DY32-46 isolated from seawater of Pacific Ocean.</title>
        <authorList>
            <person name="Xu L."/>
            <person name="Wu Y.-H."/>
            <person name="Xu X.-W."/>
        </authorList>
    </citation>
    <scope>NUCLEOTIDE SEQUENCE [LARGE SCALE GENOMIC DNA]</scope>
    <source>
        <strain evidence="14 15">DY32-46</strain>
    </source>
</reference>
<dbReference type="Gene3D" id="2.40.110.10">
    <property type="entry name" value="Butyryl-CoA Dehydrogenase, subunit A, domain 2"/>
    <property type="match status" value="1"/>
</dbReference>
<dbReference type="GO" id="GO:0033539">
    <property type="term" value="P:fatty acid beta-oxidation using acyl-CoA dehydrogenase"/>
    <property type="evidence" value="ECO:0007669"/>
    <property type="project" value="TreeGrafter"/>
</dbReference>
<evidence type="ECO:0000313" key="14">
    <source>
        <dbReference type="EMBL" id="AXV07865.1"/>
    </source>
</evidence>
<dbReference type="Pfam" id="PF02770">
    <property type="entry name" value="Acyl-CoA_dh_M"/>
    <property type="match status" value="1"/>
</dbReference>
<evidence type="ECO:0000256" key="10">
    <source>
        <dbReference type="RuleBase" id="RU362125"/>
    </source>
</evidence>
<feature type="domain" description="Acyl-CoA oxidase/dehydrogenase middle" evidence="12">
    <location>
        <begin position="134"/>
        <end position="229"/>
    </location>
</feature>
<comment type="similarity">
    <text evidence="3 10">Belongs to the acyl-CoA dehydrogenase family.</text>
</comment>
<evidence type="ECO:0000256" key="4">
    <source>
        <dbReference type="ARBA" id="ARBA00022630"/>
    </source>
</evidence>
<dbReference type="InterPro" id="IPR009075">
    <property type="entry name" value="AcylCo_DH/oxidase_C"/>
</dbReference>
<evidence type="ECO:0000256" key="7">
    <source>
        <dbReference type="ARBA" id="ARBA00037085"/>
    </source>
</evidence>
<accession>A0A346Y068</accession>
<dbReference type="InterPro" id="IPR050741">
    <property type="entry name" value="Acyl-CoA_dehydrogenase"/>
</dbReference>
<dbReference type="GO" id="GO:0050660">
    <property type="term" value="F:flavin adenine dinucleotide binding"/>
    <property type="evidence" value="ECO:0007669"/>
    <property type="project" value="InterPro"/>
</dbReference>
<dbReference type="PANTHER" id="PTHR48083">
    <property type="entry name" value="MEDIUM-CHAIN SPECIFIC ACYL-COA DEHYDROGENASE, MITOCHONDRIAL-RELATED"/>
    <property type="match status" value="1"/>
</dbReference>
<dbReference type="Pfam" id="PF00441">
    <property type="entry name" value="Acyl-CoA_dh_1"/>
    <property type="match status" value="1"/>
</dbReference>
<comment type="cofactor">
    <cofactor evidence="1 10">
        <name>FAD</name>
        <dbReference type="ChEBI" id="CHEBI:57692"/>
    </cofactor>
</comment>
<dbReference type="KEGG" id="euz:DVS28_a3189"/>
<dbReference type="EMBL" id="CP031165">
    <property type="protein sequence ID" value="AXV07865.1"/>
    <property type="molecule type" value="Genomic_DNA"/>
</dbReference>
<dbReference type="InterPro" id="IPR009100">
    <property type="entry name" value="AcylCoA_DH/oxidase_NM_dom_sf"/>
</dbReference>
<dbReference type="SUPFAM" id="SSF56645">
    <property type="entry name" value="Acyl-CoA dehydrogenase NM domain-like"/>
    <property type="match status" value="1"/>
</dbReference>
<proteinExistence type="inferred from homology"/>
<dbReference type="Gene3D" id="1.10.540.10">
    <property type="entry name" value="Acyl-CoA dehydrogenase/oxidase, N-terminal domain"/>
    <property type="match status" value="1"/>
</dbReference>
<keyword evidence="5 10" id="KW-0274">FAD</keyword>
<dbReference type="Proteomes" id="UP000264006">
    <property type="component" value="Chromosome"/>
</dbReference>
<evidence type="ECO:0000256" key="3">
    <source>
        <dbReference type="ARBA" id="ARBA00009347"/>
    </source>
</evidence>
<dbReference type="GO" id="GO:0003995">
    <property type="term" value="F:acyl-CoA dehydrogenase activity"/>
    <property type="evidence" value="ECO:0007669"/>
    <property type="project" value="InterPro"/>
</dbReference>
<name>A0A346Y068_9ACTN</name>
<dbReference type="InterPro" id="IPR006091">
    <property type="entry name" value="Acyl-CoA_Oxase/DH_mid-dom"/>
</dbReference>
<evidence type="ECO:0000256" key="2">
    <source>
        <dbReference type="ARBA" id="ARBA00005102"/>
    </source>
</evidence>
<evidence type="ECO:0000259" key="11">
    <source>
        <dbReference type="Pfam" id="PF00441"/>
    </source>
</evidence>
<dbReference type="AlphaFoldDB" id="A0A346Y068"/>
<feature type="domain" description="Acyl-CoA dehydrogenase/oxidase N-terminal" evidence="13">
    <location>
        <begin position="16"/>
        <end position="130"/>
    </location>
</feature>
<dbReference type="PROSITE" id="PS00073">
    <property type="entry name" value="ACYL_COA_DH_2"/>
    <property type="match status" value="1"/>
</dbReference>
<evidence type="ECO:0000256" key="6">
    <source>
        <dbReference type="ARBA" id="ARBA00023002"/>
    </source>
</evidence>
<dbReference type="InterPro" id="IPR036250">
    <property type="entry name" value="AcylCo_DH-like_C"/>
</dbReference>
<evidence type="ECO:0000256" key="1">
    <source>
        <dbReference type="ARBA" id="ARBA00001974"/>
    </source>
</evidence>
<evidence type="ECO:0000256" key="5">
    <source>
        <dbReference type="ARBA" id="ARBA00022827"/>
    </source>
</evidence>
<dbReference type="FunFam" id="1.20.140.10:FF:000001">
    <property type="entry name" value="Acyl-CoA dehydrogenase"/>
    <property type="match status" value="1"/>
</dbReference>
<sequence>MGHGRIVARMQRTLFTDDHELFRDSVRGFVADRVVPFHDAWDDDGIVPRSLFTEAGELGMLAFSAPEEFGGAGMADFRFNQVLNEEFYYAGVASAGLALTLHNDIILPYFAEQTNDEQRARWLPGICTGETITAVAMTEPGIGSDLAGMTTTAIRDGDHYVVNGAKTFISNGINADLVVTAVKTDPSARHAGVSLLVIERGMDGFERGRNLDKIGLHAQDTAELSFDDVRVPVANLLGEEGQGFAVLTHNLAQERLSIAISGVAAARAAIGWTVDYVKERGAFGKRIADFQNTKFVLAECDTEVALAESFTDQCVLALNEGTLTPADASRAKWWCTELQKRVLDRCLQLFGGYGYMREYPIARAYADARITTIYGGTTEIQKTIIAKDLGL</sequence>
<comment type="pathway">
    <text evidence="2">Siderophore biosynthesis; mycobactin biosynthesis.</text>
</comment>